<evidence type="ECO:0000259" key="2">
    <source>
        <dbReference type="PROSITE" id="PS50994"/>
    </source>
</evidence>
<dbReference type="AlphaFoldDB" id="A0A1I3PCB5"/>
<dbReference type="InterPro" id="IPR025948">
    <property type="entry name" value="HTH-like_dom"/>
</dbReference>
<dbReference type="Gene3D" id="3.30.420.10">
    <property type="entry name" value="Ribonuclease H-like superfamily/Ribonuclease H"/>
    <property type="match status" value="1"/>
</dbReference>
<comment type="function">
    <text evidence="1">Involved in the transposition of the insertion sequence.</text>
</comment>
<gene>
    <name evidence="3" type="ORF">SAMN05421852_105179</name>
</gene>
<name>A0A1I3PCB5_9BACL</name>
<dbReference type="InterPro" id="IPR036397">
    <property type="entry name" value="RNaseH_sf"/>
</dbReference>
<evidence type="ECO:0000313" key="4">
    <source>
        <dbReference type="Proteomes" id="UP000199545"/>
    </source>
</evidence>
<dbReference type="RefSeq" id="WP_093229258.1">
    <property type="nucleotide sequence ID" value="NZ_FORR01000005.1"/>
</dbReference>
<dbReference type="EMBL" id="FORR01000005">
    <property type="protein sequence ID" value="SFJ19264.1"/>
    <property type="molecule type" value="Genomic_DNA"/>
</dbReference>
<proteinExistence type="predicted"/>
<keyword evidence="4" id="KW-1185">Reference proteome</keyword>
<dbReference type="GO" id="GO:0015074">
    <property type="term" value="P:DNA integration"/>
    <property type="evidence" value="ECO:0007669"/>
    <property type="project" value="InterPro"/>
</dbReference>
<dbReference type="SUPFAM" id="SSF53098">
    <property type="entry name" value="Ribonuclease H-like"/>
    <property type="match status" value="1"/>
</dbReference>
<dbReference type="PANTHER" id="PTHR46889:SF4">
    <property type="entry name" value="TRANSPOSASE INSO FOR INSERTION SEQUENCE ELEMENT IS911B-RELATED"/>
    <property type="match status" value="1"/>
</dbReference>
<feature type="domain" description="Integrase catalytic" evidence="2">
    <location>
        <begin position="105"/>
        <end position="276"/>
    </location>
</feature>
<dbReference type="InterPro" id="IPR050900">
    <property type="entry name" value="Transposase_IS3/IS150/IS904"/>
</dbReference>
<dbReference type="Proteomes" id="UP000199545">
    <property type="component" value="Unassembled WGS sequence"/>
</dbReference>
<dbReference type="Pfam" id="PF00665">
    <property type="entry name" value="rve"/>
    <property type="match status" value="1"/>
</dbReference>
<dbReference type="GO" id="GO:0003676">
    <property type="term" value="F:nucleic acid binding"/>
    <property type="evidence" value="ECO:0007669"/>
    <property type="project" value="InterPro"/>
</dbReference>
<dbReference type="STRING" id="46223.SAMN05421852_105179"/>
<dbReference type="InterPro" id="IPR012337">
    <property type="entry name" value="RNaseH-like_sf"/>
</dbReference>
<dbReference type="PANTHER" id="PTHR46889">
    <property type="entry name" value="TRANSPOSASE INSF FOR INSERTION SEQUENCE IS3B-RELATED"/>
    <property type="match status" value="1"/>
</dbReference>
<dbReference type="InterPro" id="IPR048020">
    <property type="entry name" value="Transpos_IS3"/>
</dbReference>
<dbReference type="InterPro" id="IPR001584">
    <property type="entry name" value="Integrase_cat-core"/>
</dbReference>
<reference evidence="3 4" key="1">
    <citation type="submission" date="2016-10" db="EMBL/GenBank/DDBJ databases">
        <authorList>
            <person name="de Groot N.N."/>
        </authorList>
    </citation>
    <scope>NUCLEOTIDE SEQUENCE [LARGE SCALE GENOMIC DNA]</scope>
    <source>
        <strain evidence="3 4">DSM 44778</strain>
    </source>
</reference>
<accession>A0A1I3PCB5</accession>
<dbReference type="Pfam" id="PF13276">
    <property type="entry name" value="HTH_21"/>
    <property type="match status" value="1"/>
</dbReference>
<evidence type="ECO:0000256" key="1">
    <source>
        <dbReference type="ARBA" id="ARBA00002286"/>
    </source>
</evidence>
<sequence>MQTLVEEGYSIPQITKALRINRTYGYELIKEKAPKKRVQNDEASLRQKIQELCGMFPTNGYRRICVWLKKKYGINVNHKRVYRIMKELGLLSKPAHYQAKRKKKGGKIPVSRSNEHFQVDMTKIWCGQDGWGYLFAVIDAYDKEIVGYKFSRFCRTDELLFAVDQALNNRFPFGTQGKGLTIRSDNGCQMTSRRYMKALKDAGIKQERTGYNNPDADAYIERWFRTLKEETVWLQEYSSFLEAKNDIDQYIKFYNDERPHSALGYLSPKEFRQSITSNVA</sequence>
<dbReference type="Pfam" id="PF13333">
    <property type="entry name" value="rve_2"/>
    <property type="match status" value="1"/>
</dbReference>
<dbReference type="PROSITE" id="PS50994">
    <property type="entry name" value="INTEGRASE"/>
    <property type="match status" value="1"/>
</dbReference>
<organism evidence="3 4">
    <name type="scientific">Thermoflavimicrobium dichotomicum</name>
    <dbReference type="NCBI Taxonomy" id="46223"/>
    <lineage>
        <taxon>Bacteria</taxon>
        <taxon>Bacillati</taxon>
        <taxon>Bacillota</taxon>
        <taxon>Bacilli</taxon>
        <taxon>Bacillales</taxon>
        <taxon>Thermoactinomycetaceae</taxon>
        <taxon>Thermoflavimicrobium</taxon>
    </lineage>
</organism>
<protein>
    <submittedName>
        <fullName evidence="3">Putative transposase</fullName>
    </submittedName>
</protein>
<evidence type="ECO:0000313" key="3">
    <source>
        <dbReference type="EMBL" id="SFJ19264.1"/>
    </source>
</evidence>
<dbReference type="NCBIfam" id="NF033516">
    <property type="entry name" value="transpos_IS3"/>
    <property type="match status" value="1"/>
</dbReference>